<dbReference type="OrthoDB" id="709483at2"/>
<dbReference type="Proteomes" id="UP000286246">
    <property type="component" value="Unassembled WGS sequence"/>
</dbReference>
<reference evidence="1 2" key="1">
    <citation type="submission" date="2018-09" db="EMBL/GenBank/DDBJ databases">
        <title>Genomic Encyclopedia of Type Strains, Phase III (KMG-III): the genomes of soil and plant-associated and newly described type strains.</title>
        <authorList>
            <person name="Whitman W."/>
        </authorList>
    </citation>
    <scope>NUCLEOTIDE SEQUENCE [LARGE SCALE GENOMIC DNA]</scope>
    <source>
        <strain evidence="1 2">CECT 7938</strain>
    </source>
</reference>
<dbReference type="RefSeq" id="WP_120260747.1">
    <property type="nucleotide sequence ID" value="NZ_RAPY01000004.1"/>
</dbReference>
<gene>
    <name evidence="1" type="ORF">DFQ12_4058</name>
</gene>
<proteinExistence type="predicted"/>
<evidence type="ECO:0000313" key="1">
    <source>
        <dbReference type="EMBL" id="RKE46900.1"/>
    </source>
</evidence>
<accession>A0A420AR50</accession>
<organism evidence="1 2">
    <name type="scientific">Sphingobacterium detergens</name>
    <dbReference type="NCBI Taxonomy" id="1145106"/>
    <lineage>
        <taxon>Bacteria</taxon>
        <taxon>Pseudomonadati</taxon>
        <taxon>Bacteroidota</taxon>
        <taxon>Sphingobacteriia</taxon>
        <taxon>Sphingobacteriales</taxon>
        <taxon>Sphingobacteriaceae</taxon>
        <taxon>Sphingobacterium</taxon>
    </lineage>
</organism>
<dbReference type="AlphaFoldDB" id="A0A420AR50"/>
<dbReference type="EMBL" id="RAPY01000004">
    <property type="protein sequence ID" value="RKE46900.1"/>
    <property type="molecule type" value="Genomic_DNA"/>
</dbReference>
<sequence>MKILDNKIRSRFNMLFIWPQKLYTYSSIGQGFDTATQYNIHCANIAKSLTRLSSRPITVDKFLSPAAHSKQCNNSNERVPLPFKTCYTVCLWQPYFWLTDTYSALIQGNDQLSLLNDANLYAAAAQADILFFSSGGNFSVNDILEQIDLSDKYVIIISTYSEQEIRTNIKHRIDHYQNAYLVDSQAEFDQFIANVLAKATKTGLTAS</sequence>
<name>A0A420AR50_SPHD1</name>
<evidence type="ECO:0000313" key="2">
    <source>
        <dbReference type="Proteomes" id="UP000286246"/>
    </source>
</evidence>
<keyword evidence="2" id="KW-1185">Reference proteome</keyword>
<protein>
    <submittedName>
        <fullName evidence="1">Uncharacterized protein</fullName>
    </submittedName>
</protein>
<comment type="caution">
    <text evidence="1">The sequence shown here is derived from an EMBL/GenBank/DDBJ whole genome shotgun (WGS) entry which is preliminary data.</text>
</comment>